<dbReference type="AlphaFoldDB" id="A0A3A1P5D8"/>
<evidence type="ECO:0000256" key="1">
    <source>
        <dbReference type="ARBA" id="ARBA00004651"/>
    </source>
</evidence>
<comment type="subcellular location">
    <subcellularLocation>
        <location evidence="1">Cell membrane</location>
        <topology evidence="1">Multi-pass membrane protein</topology>
    </subcellularLocation>
</comment>
<dbReference type="InterPro" id="IPR011577">
    <property type="entry name" value="Cyt_b561_bac/Ni-Hgenase"/>
</dbReference>
<dbReference type="RefSeq" id="WP_119592415.1">
    <property type="nucleotide sequence ID" value="NZ_QXFM01000066.1"/>
</dbReference>
<dbReference type="PANTHER" id="PTHR30485">
    <property type="entry name" value="NI/FE-HYDROGENASE 1 B-TYPE CYTOCHROME SUBUNIT"/>
    <property type="match status" value="1"/>
</dbReference>
<evidence type="ECO:0000256" key="2">
    <source>
        <dbReference type="ARBA" id="ARBA00008622"/>
    </source>
</evidence>
<dbReference type="GO" id="GO:0005886">
    <property type="term" value="C:plasma membrane"/>
    <property type="evidence" value="ECO:0007669"/>
    <property type="project" value="UniProtKB-SubCell"/>
</dbReference>
<dbReference type="Pfam" id="PF01292">
    <property type="entry name" value="Ni_hydr_CYTB"/>
    <property type="match status" value="1"/>
</dbReference>
<keyword evidence="5" id="KW-0349">Heme</keyword>
<evidence type="ECO:0000256" key="8">
    <source>
        <dbReference type="ARBA" id="ARBA00022982"/>
    </source>
</evidence>
<dbReference type="Gene3D" id="1.20.950.20">
    <property type="entry name" value="Transmembrane di-heme cytochromes, Chain C"/>
    <property type="match status" value="1"/>
</dbReference>
<reference evidence="14 15" key="1">
    <citation type="submission" date="2018-08" db="EMBL/GenBank/DDBJ databases">
        <title>Erythrobacter zhengii sp.nov., a bacterium isolated from deep-sea sediment.</title>
        <authorList>
            <person name="Fang C."/>
            <person name="Wu Y.-H."/>
            <person name="Sun C."/>
            <person name="Wang H."/>
            <person name="Cheng H."/>
            <person name="Meng F.-X."/>
            <person name="Wang C.-S."/>
            <person name="Xu X.-W."/>
        </authorList>
    </citation>
    <scope>NUCLEOTIDE SEQUENCE [LARGE SCALE GENOMIC DNA]</scope>
    <source>
        <strain evidence="14 15">CCTCC AB 2015396</strain>
    </source>
</reference>
<keyword evidence="15" id="KW-1185">Reference proteome</keyword>
<evidence type="ECO:0000256" key="6">
    <source>
        <dbReference type="ARBA" id="ARBA00022692"/>
    </source>
</evidence>
<dbReference type="GO" id="GO:0005506">
    <property type="term" value="F:iron ion binding"/>
    <property type="evidence" value="ECO:0007669"/>
    <property type="project" value="InterPro"/>
</dbReference>
<keyword evidence="10" id="KW-0408">Iron</keyword>
<evidence type="ECO:0000256" key="5">
    <source>
        <dbReference type="ARBA" id="ARBA00022617"/>
    </source>
</evidence>
<evidence type="ECO:0000256" key="10">
    <source>
        <dbReference type="ARBA" id="ARBA00023004"/>
    </source>
</evidence>
<evidence type="ECO:0000256" key="11">
    <source>
        <dbReference type="ARBA" id="ARBA00023136"/>
    </source>
</evidence>
<comment type="similarity">
    <text evidence="2">Belongs to the HupC/HyaC/HydC family.</text>
</comment>
<keyword evidence="3" id="KW-0813">Transport</keyword>
<organism evidence="14 15">
    <name type="scientific">Aurantiacibacter xanthus</name>
    <dbReference type="NCBI Taxonomy" id="1784712"/>
    <lineage>
        <taxon>Bacteria</taxon>
        <taxon>Pseudomonadati</taxon>
        <taxon>Pseudomonadota</taxon>
        <taxon>Alphaproteobacteria</taxon>
        <taxon>Sphingomonadales</taxon>
        <taxon>Erythrobacteraceae</taxon>
        <taxon>Aurantiacibacter</taxon>
    </lineage>
</organism>
<dbReference type="GO" id="GO:0009055">
    <property type="term" value="F:electron transfer activity"/>
    <property type="evidence" value="ECO:0007669"/>
    <property type="project" value="InterPro"/>
</dbReference>
<feature type="transmembrane region" description="Helical" evidence="12">
    <location>
        <begin position="155"/>
        <end position="176"/>
    </location>
</feature>
<protein>
    <submittedName>
        <fullName evidence="14">DUF4405 domain-containing protein</fullName>
    </submittedName>
</protein>
<dbReference type="SUPFAM" id="SSF81342">
    <property type="entry name" value="Transmembrane di-heme cytochromes"/>
    <property type="match status" value="1"/>
</dbReference>
<feature type="transmembrane region" description="Helical" evidence="12">
    <location>
        <begin position="196"/>
        <end position="218"/>
    </location>
</feature>
<evidence type="ECO:0000313" key="14">
    <source>
        <dbReference type="EMBL" id="RIV88679.1"/>
    </source>
</evidence>
<evidence type="ECO:0000256" key="12">
    <source>
        <dbReference type="SAM" id="Phobius"/>
    </source>
</evidence>
<evidence type="ECO:0000259" key="13">
    <source>
        <dbReference type="Pfam" id="PF01292"/>
    </source>
</evidence>
<keyword evidence="4" id="KW-1003">Cell membrane</keyword>
<name>A0A3A1P5D8_9SPHN</name>
<evidence type="ECO:0000256" key="4">
    <source>
        <dbReference type="ARBA" id="ARBA00022475"/>
    </source>
</evidence>
<sequence length="235" mass="26702">MTRIARTRLGKTKLPKRHALSTRIWHWVNAISVVILFMSGLTISNAHRRLYWGDWGFETAQAWFVAPSFPGWATIPTRYSLAIARDYHIVFALVFGFSLLAFMLAALINGHMRRDLFARAREWSPANVWLDIKAHLRFNFEPVEGKYNILQKISYSGVVFVLLPLMVFTGMAMSPGQEAAWPWLSEIFGGRQSARSIHFICAFALVAFLIVHVLLVLVSGPIRQLRDMITGGRAK</sequence>
<dbReference type="InterPro" id="IPR016174">
    <property type="entry name" value="Di-haem_cyt_TM"/>
</dbReference>
<evidence type="ECO:0000256" key="9">
    <source>
        <dbReference type="ARBA" id="ARBA00022989"/>
    </source>
</evidence>
<dbReference type="PANTHER" id="PTHR30485:SF1">
    <property type="entry name" value="CYTOCHROME YDHU-RELATED"/>
    <property type="match status" value="1"/>
</dbReference>
<feature type="transmembrane region" description="Helical" evidence="12">
    <location>
        <begin position="24"/>
        <end position="43"/>
    </location>
</feature>
<dbReference type="OrthoDB" id="9781740at2"/>
<keyword evidence="6 12" id="KW-0812">Transmembrane</keyword>
<gene>
    <name evidence="14" type="ORF">D2V17_07270</name>
</gene>
<dbReference type="GO" id="GO:0022904">
    <property type="term" value="P:respiratory electron transport chain"/>
    <property type="evidence" value="ECO:0007669"/>
    <property type="project" value="InterPro"/>
</dbReference>
<feature type="domain" description="Cytochrome b561 bacterial/Ni-hydrogenase" evidence="13">
    <location>
        <begin position="17"/>
        <end position="231"/>
    </location>
</feature>
<proteinExistence type="inferred from homology"/>
<accession>A0A3A1P5D8</accession>
<evidence type="ECO:0000256" key="7">
    <source>
        <dbReference type="ARBA" id="ARBA00022723"/>
    </source>
</evidence>
<dbReference type="EMBL" id="QXFM01000066">
    <property type="protein sequence ID" value="RIV88679.1"/>
    <property type="molecule type" value="Genomic_DNA"/>
</dbReference>
<keyword evidence="8" id="KW-0249">Electron transport</keyword>
<dbReference type="Proteomes" id="UP000265366">
    <property type="component" value="Unassembled WGS sequence"/>
</dbReference>
<dbReference type="PRINTS" id="PR00161">
    <property type="entry name" value="NIHGNASECYTB"/>
</dbReference>
<dbReference type="GO" id="GO:0020037">
    <property type="term" value="F:heme binding"/>
    <property type="evidence" value="ECO:0007669"/>
    <property type="project" value="TreeGrafter"/>
</dbReference>
<evidence type="ECO:0000313" key="15">
    <source>
        <dbReference type="Proteomes" id="UP000265366"/>
    </source>
</evidence>
<comment type="caution">
    <text evidence="14">The sequence shown here is derived from an EMBL/GenBank/DDBJ whole genome shotgun (WGS) entry which is preliminary data.</text>
</comment>
<dbReference type="InterPro" id="IPR051542">
    <property type="entry name" value="Hydrogenase_cytochrome"/>
</dbReference>
<feature type="transmembrane region" description="Helical" evidence="12">
    <location>
        <begin position="87"/>
        <end position="109"/>
    </location>
</feature>
<dbReference type="InterPro" id="IPR000516">
    <property type="entry name" value="Ni-dep_Hydgase_cyt-B"/>
</dbReference>
<keyword evidence="11 12" id="KW-0472">Membrane</keyword>
<keyword evidence="9 12" id="KW-1133">Transmembrane helix</keyword>
<evidence type="ECO:0000256" key="3">
    <source>
        <dbReference type="ARBA" id="ARBA00022448"/>
    </source>
</evidence>
<keyword evidence="7" id="KW-0479">Metal-binding</keyword>